<protein>
    <submittedName>
        <fullName evidence="3">Uncharacterized protein</fullName>
    </submittedName>
</protein>
<sequence length="427" mass="44622">MAHALEGAVPIERVLVKRMLALAAALALPWLPVSTAAQAPSAPVPLVQDGQPVDWWFVFKFNAKSFPQCPAGAQMQCPFGATAQNYPRGQTFVFASNTQPQLAMGSTCVGETGADPLGATFGDIVHGKRFYVVWNDQFYGDPELPGCSDSCSAPWGHAKGVLAWDASGSGVLIQVTTPSWPGAGRLSPARSSGNTLGCIPRPDNVLVSQSFFSVKLTAADVLQVLRALANASVVTAPGNAQLVNNGGPQDIQDAVKALGIKSKSTQVLKAQLSSGVILLSKPSKLLVPPWQLVSSQLDGVSLRVATWWANPAIPSTRANTPIDCWDASLPKPGAVQIATSGSWKGTGFGLKGGAGPDFNHAKVGVSTSGARHFVIFGDMNQQGSLSTPKCGSSQNGRGGLFFILDNEPLWRSVTELLDGKSAPLAGQ</sequence>
<dbReference type="GO" id="GO:0004531">
    <property type="term" value="F:deoxyribonuclease II activity"/>
    <property type="evidence" value="ECO:0007669"/>
    <property type="project" value="InterPro"/>
</dbReference>
<dbReference type="AlphaFoldDB" id="A0A254N5X1"/>
<name>A0A254N5X1_9BURK</name>
<evidence type="ECO:0000313" key="3">
    <source>
        <dbReference type="EMBL" id="OWR03415.1"/>
    </source>
</evidence>
<keyword evidence="2" id="KW-0378">Hydrolase</keyword>
<evidence type="ECO:0000256" key="2">
    <source>
        <dbReference type="ARBA" id="ARBA00022801"/>
    </source>
</evidence>
<organism evidence="3 4">
    <name type="scientific">Roseateles puraquae</name>
    <dbReference type="NCBI Taxonomy" id="431059"/>
    <lineage>
        <taxon>Bacteria</taxon>
        <taxon>Pseudomonadati</taxon>
        <taxon>Pseudomonadota</taxon>
        <taxon>Betaproteobacteria</taxon>
        <taxon>Burkholderiales</taxon>
        <taxon>Sphaerotilaceae</taxon>
        <taxon>Roseateles</taxon>
    </lineage>
</organism>
<comment type="caution">
    <text evidence="3">The sequence shown here is derived from an EMBL/GenBank/DDBJ whole genome shotgun (WGS) entry which is preliminary data.</text>
</comment>
<accession>A0A254N5X1</accession>
<dbReference type="InterPro" id="IPR004947">
    <property type="entry name" value="DNase_II"/>
</dbReference>
<comment type="similarity">
    <text evidence="1">Belongs to the DNase II family.</text>
</comment>
<keyword evidence="4" id="KW-1185">Reference proteome</keyword>
<evidence type="ECO:0000256" key="1">
    <source>
        <dbReference type="ARBA" id="ARBA00007527"/>
    </source>
</evidence>
<proteinExistence type="inferred from homology"/>
<dbReference type="PANTHER" id="PTHR10858">
    <property type="entry name" value="DEOXYRIBONUCLEASE II"/>
    <property type="match status" value="1"/>
</dbReference>
<evidence type="ECO:0000313" key="4">
    <source>
        <dbReference type="Proteomes" id="UP000197446"/>
    </source>
</evidence>
<dbReference type="Proteomes" id="UP000197446">
    <property type="component" value="Unassembled WGS sequence"/>
</dbReference>
<dbReference type="EMBL" id="NISI01000005">
    <property type="protein sequence ID" value="OWR03415.1"/>
    <property type="molecule type" value="Genomic_DNA"/>
</dbReference>
<dbReference type="Pfam" id="PF03265">
    <property type="entry name" value="DNase_II"/>
    <property type="match status" value="1"/>
</dbReference>
<dbReference type="PANTHER" id="PTHR10858:SF23">
    <property type="entry name" value="DEOXYRIBONUCLEASE II"/>
    <property type="match status" value="1"/>
</dbReference>
<gene>
    <name evidence="3" type="ORF">CDO81_13005</name>
</gene>
<reference evidence="3 4" key="1">
    <citation type="journal article" date="2007" name="Int. J. Syst. Evol. Microbiol.">
        <title>Description of Pelomonas aquatica sp. nov. and Pelomonas puraquae sp. nov., isolated from industrial and haemodialysis water.</title>
        <authorList>
            <person name="Gomila M."/>
            <person name="Bowien B."/>
            <person name="Falsen E."/>
            <person name="Moore E.R."/>
            <person name="Lalucat J."/>
        </authorList>
    </citation>
    <scope>NUCLEOTIDE SEQUENCE [LARGE SCALE GENOMIC DNA]</scope>
    <source>
        <strain evidence="3 4">CCUG 52769</strain>
    </source>
</reference>